<accession>A0A926XT76</accession>
<organism evidence="1 2">
    <name type="scientific">Spirosoma profusum</name>
    <dbReference type="NCBI Taxonomy" id="2771354"/>
    <lineage>
        <taxon>Bacteria</taxon>
        <taxon>Pseudomonadati</taxon>
        <taxon>Bacteroidota</taxon>
        <taxon>Cytophagia</taxon>
        <taxon>Cytophagales</taxon>
        <taxon>Cytophagaceae</taxon>
        <taxon>Spirosoma</taxon>
    </lineage>
</organism>
<evidence type="ECO:0000313" key="1">
    <source>
        <dbReference type="EMBL" id="MBD2699773.1"/>
    </source>
</evidence>
<gene>
    <name evidence="1" type="ORF">IC229_03935</name>
</gene>
<dbReference type="Proteomes" id="UP000598820">
    <property type="component" value="Unassembled WGS sequence"/>
</dbReference>
<keyword evidence="2" id="KW-1185">Reference proteome</keyword>
<proteinExistence type="predicted"/>
<dbReference type="EMBL" id="JACWZY010000002">
    <property type="protein sequence ID" value="MBD2699773.1"/>
    <property type="molecule type" value="Genomic_DNA"/>
</dbReference>
<dbReference type="AlphaFoldDB" id="A0A926XT76"/>
<name>A0A926XT76_9BACT</name>
<evidence type="ECO:0000313" key="2">
    <source>
        <dbReference type="Proteomes" id="UP000598820"/>
    </source>
</evidence>
<dbReference type="RefSeq" id="WP_190885619.1">
    <property type="nucleotide sequence ID" value="NZ_JACWZY010000002.1"/>
</dbReference>
<reference evidence="1" key="1">
    <citation type="submission" date="2020-09" db="EMBL/GenBank/DDBJ databases">
        <authorList>
            <person name="Kim M.K."/>
        </authorList>
    </citation>
    <scope>NUCLEOTIDE SEQUENCE</scope>
    <source>
        <strain evidence="1">BT702</strain>
    </source>
</reference>
<sequence>MQPRIRILYWLIAWLFGSLGARAQQSEIDSLLSQRGPYAIVVTAGTGLSYYSTHLGVPPTLEAARVSRFGFPGTIRVMWYPDHRLRVGLETGWTTLYSYRGFIAGERSQVYVSTTPILLMFAMPLGWLTGTERSFARRMSIMGGTGVYIVRSRLNYGNIVNASTYSTGWMAGASYAQPVGRRFRAAVELKWYDAVASENAAFVAEVHLVWRAFSW</sequence>
<comment type="caution">
    <text evidence="1">The sequence shown here is derived from an EMBL/GenBank/DDBJ whole genome shotgun (WGS) entry which is preliminary data.</text>
</comment>
<protein>
    <submittedName>
        <fullName evidence="1">Uncharacterized protein</fullName>
    </submittedName>
</protein>